<accession>A0AAD6TZU7</accession>
<organism evidence="1 2">
    <name type="scientific">Mycena belliarum</name>
    <dbReference type="NCBI Taxonomy" id="1033014"/>
    <lineage>
        <taxon>Eukaryota</taxon>
        <taxon>Fungi</taxon>
        <taxon>Dikarya</taxon>
        <taxon>Basidiomycota</taxon>
        <taxon>Agaricomycotina</taxon>
        <taxon>Agaricomycetes</taxon>
        <taxon>Agaricomycetidae</taxon>
        <taxon>Agaricales</taxon>
        <taxon>Marasmiineae</taxon>
        <taxon>Mycenaceae</taxon>
        <taxon>Mycena</taxon>
    </lineage>
</organism>
<dbReference type="Proteomes" id="UP001222325">
    <property type="component" value="Unassembled WGS sequence"/>
</dbReference>
<evidence type="ECO:0000313" key="2">
    <source>
        <dbReference type="Proteomes" id="UP001222325"/>
    </source>
</evidence>
<evidence type="ECO:0000313" key="1">
    <source>
        <dbReference type="EMBL" id="KAJ7084036.1"/>
    </source>
</evidence>
<gene>
    <name evidence="1" type="ORF">B0H15DRAFT_932234</name>
</gene>
<dbReference type="AlphaFoldDB" id="A0AAD6TZU7"/>
<comment type="caution">
    <text evidence="1">The sequence shown here is derived from an EMBL/GenBank/DDBJ whole genome shotgun (WGS) entry which is preliminary data.</text>
</comment>
<sequence length="569" mass="63884">MPLVVLNQELLLLVCHELSLEDIVTLRQVELVSPLIRLMSHWFLQALWTIKLERAILNEGPILPPYLKPYDEIDVDALEALVRRMACLTKKCATPNLPPIKLWRLFLPQSITWLRLVGGTWLFAASSDNDISKISCWDLSLVFQGFIEPLAEAYLPGKVKTGKLEIQDSGIVLALGLGPGSPAVHVITLRMCAGSPVFAELYRAEGSSHVLMLRGHLAGCAQRHGANIPHLLNWRAQQIQEIPPPPVLIQIQSVPHLMTIWSKILVIVRTDSIELYSIAGQRIVFVKLLRTRKIWEAVFCGDHLVDAASPLRLVIITPLGIEMCFIERGILAAAKDPYNLQTCLLKKLPRFTRLEAPWYRLCVGQSGRRCFWLSAYEDDEDVEDDDFYPDGPDSPDSLGPKLLSMIVPLVPSDVELPYIDWGSDEDDAPLPALRLWALPALDFDDGLGLTVVGNCFGEIVICDHIPISLGSAIAPCPPAGWSQRDASLPQDDIILQEPWSPAWLTESPYGDWDPKYRYWDMWQGAPDDFAWMLEHGYGFPGPVLPQAYALQPDEYKQHLLLRVGNRRSR</sequence>
<protein>
    <submittedName>
        <fullName evidence="1">Uncharacterized protein</fullName>
    </submittedName>
</protein>
<dbReference type="EMBL" id="JARJCN010000039">
    <property type="protein sequence ID" value="KAJ7084036.1"/>
    <property type="molecule type" value="Genomic_DNA"/>
</dbReference>
<proteinExistence type="predicted"/>
<reference evidence="1" key="1">
    <citation type="submission" date="2023-03" db="EMBL/GenBank/DDBJ databases">
        <title>Massive genome expansion in bonnet fungi (Mycena s.s.) driven by repeated elements and novel gene families across ecological guilds.</title>
        <authorList>
            <consortium name="Lawrence Berkeley National Laboratory"/>
            <person name="Harder C.B."/>
            <person name="Miyauchi S."/>
            <person name="Viragh M."/>
            <person name="Kuo A."/>
            <person name="Thoen E."/>
            <person name="Andreopoulos B."/>
            <person name="Lu D."/>
            <person name="Skrede I."/>
            <person name="Drula E."/>
            <person name="Henrissat B."/>
            <person name="Morin E."/>
            <person name="Kohler A."/>
            <person name="Barry K."/>
            <person name="LaButti K."/>
            <person name="Morin E."/>
            <person name="Salamov A."/>
            <person name="Lipzen A."/>
            <person name="Mereny Z."/>
            <person name="Hegedus B."/>
            <person name="Baldrian P."/>
            <person name="Stursova M."/>
            <person name="Weitz H."/>
            <person name="Taylor A."/>
            <person name="Grigoriev I.V."/>
            <person name="Nagy L.G."/>
            <person name="Martin F."/>
            <person name="Kauserud H."/>
        </authorList>
    </citation>
    <scope>NUCLEOTIDE SEQUENCE</scope>
    <source>
        <strain evidence="1">CBHHK173m</strain>
    </source>
</reference>
<keyword evidence="2" id="KW-1185">Reference proteome</keyword>
<name>A0AAD6TZU7_9AGAR</name>